<keyword evidence="3" id="KW-0808">Transferase</keyword>
<dbReference type="Pfam" id="PF00632">
    <property type="entry name" value="HECT"/>
    <property type="match status" value="1"/>
</dbReference>
<reference evidence="9" key="1">
    <citation type="journal article" date="2016" name="Proc. Natl. Acad. Sci. U.S.A.">
        <title>Lipid metabolic changes in an early divergent fungus govern the establishment of a mutualistic symbiosis with endobacteria.</title>
        <authorList>
            <person name="Lastovetsky O.A."/>
            <person name="Gaspar M.L."/>
            <person name="Mondo S.J."/>
            <person name="LaButti K.M."/>
            <person name="Sandor L."/>
            <person name="Grigoriev I.V."/>
            <person name="Henry S.A."/>
            <person name="Pawlowska T.E."/>
        </authorList>
    </citation>
    <scope>NUCLEOTIDE SEQUENCE [LARGE SCALE GENOMIC DNA]</scope>
    <source>
        <strain evidence="9">ATCC 52814</strain>
    </source>
</reference>
<feature type="region of interest" description="Disordered" evidence="7">
    <location>
        <begin position="266"/>
        <end position="293"/>
    </location>
</feature>
<protein>
    <recommendedName>
        <fullName evidence="2">HECT-type E3 ubiquitin transferase</fullName>
        <ecNumber evidence="2">2.3.2.26</ecNumber>
    </recommendedName>
</protein>
<dbReference type="Gene3D" id="3.30.2410.10">
    <property type="entry name" value="Hect, E3 ligase catalytic domain"/>
    <property type="match status" value="1"/>
</dbReference>
<dbReference type="InterPro" id="IPR044611">
    <property type="entry name" value="E3A/B/C-like"/>
</dbReference>
<evidence type="ECO:0000256" key="3">
    <source>
        <dbReference type="ARBA" id="ARBA00022679"/>
    </source>
</evidence>
<evidence type="ECO:0000259" key="8">
    <source>
        <dbReference type="PROSITE" id="PS50237"/>
    </source>
</evidence>
<feature type="region of interest" description="Disordered" evidence="7">
    <location>
        <begin position="1"/>
        <end position="30"/>
    </location>
</feature>
<sequence length="1073" mass="123780">MSSRCLDTRTSSFIYTPSSSNNQSPQQESNDYYFRSSDTVVVDVENKRRTSSSGDMVRPMKEQPCLKSHSFPLKTHLVSHNSNNNTAVSTTTTTTTTAATLPTPTKLGRYKQNKLYRKEKLKEAKNDYEDRIEEYFKQLTVGCQQRDCRNKFCASGRGGILNLQPQAAFIMAIQLASMPESRLCTTTKQPTKKKISLPEKNTTGQQDKHAPKSFLQSLFSSTSFSNLLENNKKGSRRTKASLAPKKHWATDFWELFSYSKKIQQQQQQEEQANIDAESSEDDESYYQIDSDHSSLSSNDCFTINNNINHRGMLLDITPISVQLDTATQYLHQYIVARTITEQQMEKWCRSVFQSWEAIGESFLSLTAFTDIYSLHRVPLIDLDDLNQFFQLVIYQDNPKAKNPRQLRLMESISDSLETLLDRILLNVGALDEIEVLEDIEGDHMRIMVEWCRSLMAVLEWIFCWNKGPVEAFTSHVMLMQKYIQVLSKIARNKRSVLRNMMQNMFSNLDSARMTWMVQDLHQYLSDHFHTGPYKHGSEDTVVMTLKCLELIYQANMKAPSHPIVSPDVFYNLAIAKKLNIKNEYRIWKRVLLHGEGRHLFSREGGSHQRRSRLFMTTSSILLPYPLENEYQFSWFAYPFLLPPSIKRKIVLMDAMSQMSLEYEDACVNHTLVVHAQKLLSEAPSMLKDLETNLRSATCPYLLLEIRREYFVEDTLQQVSRKWSDLKKPLKIKFVEGGEEGMDQGGVQKEFFGVLFEKLISPELGLFFQDESTRLCWIRPVVNPDIRMYELVGVMMGLSIYNGVMMNLQFPRVFWKVLVMPSEALVDALAERQQQLFTLEDLEEGWPTLGQGLRQLLEWQDGNVEDIFCRDYEISYEVFGRGVITQSLMRHPDDPVVPVTNANREAYVKDYCTYFMYTAQREQILALRRGMWSVIGSRALYLCTAEELEMVACGQRQGPDAIELNMSELEAVAEYDEYTADHPTIRQFWSVVHHDLTAEQKRQLLLFVTASDRVPVGGLKELTFYIQRNGPDSDRLPTALTCFSRLLLPEYSCRSKLRDRLITAIENTKGFGLV</sequence>
<accession>A0A1X0QY65</accession>
<feature type="region of interest" description="Disordered" evidence="7">
    <location>
        <begin position="184"/>
        <end position="209"/>
    </location>
</feature>
<dbReference type="EC" id="2.3.2.26" evidence="2"/>
<keyword evidence="6" id="KW-0175">Coiled coil</keyword>
<feature type="coiled-coil region" evidence="6">
    <location>
        <begin position="111"/>
        <end position="138"/>
    </location>
</feature>
<feature type="region of interest" description="Disordered" evidence="7">
    <location>
        <begin position="80"/>
        <end position="104"/>
    </location>
</feature>
<dbReference type="PANTHER" id="PTHR45700:SF8">
    <property type="entry name" value="HECT-TYPE E3 UBIQUITIN TRANSFERASE"/>
    <property type="match status" value="1"/>
</dbReference>
<feature type="compositionally biased region" description="Low complexity" evidence="7">
    <location>
        <begin position="90"/>
        <end position="104"/>
    </location>
</feature>
<dbReference type="GO" id="GO:0061630">
    <property type="term" value="F:ubiquitin protein ligase activity"/>
    <property type="evidence" value="ECO:0007669"/>
    <property type="project" value="UniProtKB-EC"/>
</dbReference>
<evidence type="ECO:0000256" key="5">
    <source>
        <dbReference type="PROSITE-ProRule" id="PRU00104"/>
    </source>
</evidence>
<evidence type="ECO:0000313" key="9">
    <source>
        <dbReference type="EMBL" id="ORE04671.1"/>
    </source>
</evidence>
<dbReference type="SUPFAM" id="SSF56204">
    <property type="entry name" value="Hect, E3 ligase catalytic domain"/>
    <property type="match status" value="1"/>
</dbReference>
<evidence type="ECO:0000256" key="7">
    <source>
        <dbReference type="SAM" id="MobiDB-lite"/>
    </source>
</evidence>
<dbReference type="Gene3D" id="3.30.2160.10">
    <property type="entry name" value="Hect, E3 ligase catalytic domain"/>
    <property type="match status" value="1"/>
</dbReference>
<dbReference type="FunFam" id="3.30.2410.10:FF:000003">
    <property type="entry name" value="probable E3 ubiquitin-protein ligase HERC4 isoform X1"/>
    <property type="match status" value="1"/>
</dbReference>
<dbReference type="Gene3D" id="3.90.1750.10">
    <property type="entry name" value="Hect, E3 ligase catalytic domains"/>
    <property type="match status" value="1"/>
</dbReference>
<dbReference type="PROSITE" id="PS50237">
    <property type="entry name" value="HECT"/>
    <property type="match status" value="1"/>
</dbReference>
<dbReference type="PANTHER" id="PTHR45700">
    <property type="entry name" value="UBIQUITIN-PROTEIN LIGASE E3C"/>
    <property type="match status" value="1"/>
</dbReference>
<dbReference type="OrthoDB" id="8068875at2759"/>
<dbReference type="InterPro" id="IPR000569">
    <property type="entry name" value="HECT_dom"/>
</dbReference>
<evidence type="ECO:0000256" key="1">
    <source>
        <dbReference type="ARBA" id="ARBA00000885"/>
    </source>
</evidence>
<dbReference type="Gene3D" id="6.10.130.10">
    <property type="entry name" value="Ubiquitin-protein ligase E3A, N-terminal zinc-binding domain (AZUL)"/>
    <property type="match status" value="1"/>
</dbReference>
<dbReference type="InterPro" id="IPR032353">
    <property type="entry name" value="AZUL"/>
</dbReference>
<feature type="compositionally biased region" description="Low complexity" evidence="7">
    <location>
        <begin position="17"/>
        <end position="30"/>
    </location>
</feature>
<dbReference type="InterPro" id="IPR042556">
    <property type="entry name" value="AZUL_sf"/>
</dbReference>
<dbReference type="EMBL" id="KV921965">
    <property type="protein sequence ID" value="ORE04671.1"/>
    <property type="molecule type" value="Genomic_DNA"/>
</dbReference>
<keyword evidence="4 5" id="KW-0833">Ubl conjugation pathway</keyword>
<dbReference type="AlphaFoldDB" id="A0A1X0QY65"/>
<feature type="active site" description="Glycyl thioester intermediate" evidence="5">
    <location>
        <position position="1041"/>
    </location>
</feature>
<feature type="domain" description="HECT" evidence="8">
    <location>
        <begin position="721"/>
        <end position="1073"/>
    </location>
</feature>
<dbReference type="CDD" id="cd00078">
    <property type="entry name" value="HECTc"/>
    <property type="match status" value="1"/>
</dbReference>
<dbReference type="VEuPathDB" id="FungiDB:BCV72DRAFT_11847"/>
<name>A0A1X0QY65_RHIZD</name>
<evidence type="ECO:0000256" key="2">
    <source>
        <dbReference type="ARBA" id="ARBA00012485"/>
    </source>
</evidence>
<dbReference type="Pfam" id="PF16558">
    <property type="entry name" value="AZUL"/>
    <property type="match status" value="1"/>
</dbReference>
<comment type="catalytic activity">
    <reaction evidence="1">
        <text>S-ubiquitinyl-[E2 ubiquitin-conjugating enzyme]-L-cysteine + [acceptor protein]-L-lysine = [E2 ubiquitin-conjugating enzyme]-L-cysteine + N(6)-ubiquitinyl-[acceptor protein]-L-lysine.</text>
        <dbReference type="EC" id="2.3.2.26"/>
    </reaction>
</comment>
<feature type="compositionally biased region" description="Polar residues" evidence="7">
    <location>
        <begin position="1"/>
        <end position="16"/>
    </location>
</feature>
<evidence type="ECO:0000256" key="4">
    <source>
        <dbReference type="ARBA" id="ARBA00022786"/>
    </source>
</evidence>
<gene>
    <name evidence="9" type="ORF">BCV72DRAFT_11847</name>
</gene>
<evidence type="ECO:0000256" key="6">
    <source>
        <dbReference type="SAM" id="Coils"/>
    </source>
</evidence>
<dbReference type="InterPro" id="IPR035983">
    <property type="entry name" value="Hect_E3_ubiquitin_ligase"/>
</dbReference>
<proteinExistence type="predicted"/>
<dbReference type="GO" id="GO:0000209">
    <property type="term" value="P:protein polyubiquitination"/>
    <property type="evidence" value="ECO:0007669"/>
    <property type="project" value="InterPro"/>
</dbReference>
<dbReference type="Proteomes" id="UP000242414">
    <property type="component" value="Unassembled WGS sequence"/>
</dbReference>
<organism evidence="9">
    <name type="scientific">Rhizopus microsporus var. microsporus</name>
    <dbReference type="NCBI Taxonomy" id="86635"/>
    <lineage>
        <taxon>Eukaryota</taxon>
        <taxon>Fungi</taxon>
        <taxon>Fungi incertae sedis</taxon>
        <taxon>Mucoromycota</taxon>
        <taxon>Mucoromycotina</taxon>
        <taxon>Mucoromycetes</taxon>
        <taxon>Mucorales</taxon>
        <taxon>Mucorineae</taxon>
        <taxon>Rhizopodaceae</taxon>
        <taxon>Rhizopus</taxon>
    </lineage>
</organism>
<feature type="compositionally biased region" description="Polar residues" evidence="7">
    <location>
        <begin position="80"/>
        <end position="89"/>
    </location>
</feature>
<dbReference type="SMART" id="SM00119">
    <property type="entry name" value="HECTc"/>
    <property type="match status" value="1"/>
</dbReference>